<dbReference type="EMBL" id="LT598653">
    <property type="protein sequence ID" value="SBV32618.1"/>
    <property type="molecule type" value="Genomic_DNA"/>
</dbReference>
<sequence length="81" mass="8955">MLDQQAESFEPGRVCQCGERCKGGVGIHASELSDGCACVKTYRKNTMHLVGCMFLSRIVRVSGPTLLIARTRRANLTKFCF</sequence>
<reference evidence="1" key="1">
    <citation type="submission" date="2016-03" db="EMBL/GenBank/DDBJ databases">
        <authorList>
            <person name="Ploux O."/>
        </authorList>
    </citation>
    <scope>NUCLEOTIDE SEQUENCE</scope>
    <source>
        <strain evidence="1">UC10</strain>
    </source>
</reference>
<dbReference type="AlphaFoldDB" id="A0A1Y5PRK0"/>
<gene>
    <name evidence="1" type="ORF">SPPYR_1498</name>
</gene>
<proteinExistence type="predicted"/>
<accession>A0A1Y5PRK0</accession>
<organism evidence="1">
    <name type="scientific">uncultured Sphingopyxis sp</name>
    <dbReference type="NCBI Taxonomy" id="310581"/>
    <lineage>
        <taxon>Bacteria</taxon>
        <taxon>Pseudomonadati</taxon>
        <taxon>Pseudomonadota</taxon>
        <taxon>Alphaproteobacteria</taxon>
        <taxon>Sphingomonadales</taxon>
        <taxon>Sphingomonadaceae</taxon>
        <taxon>Sphingopyxis</taxon>
        <taxon>environmental samples</taxon>
    </lineage>
</organism>
<name>A0A1Y5PRK0_9SPHN</name>
<evidence type="ECO:0000313" key="1">
    <source>
        <dbReference type="EMBL" id="SBV32618.1"/>
    </source>
</evidence>
<dbReference type="KEGG" id="sphu:SPPYR_1498"/>
<protein>
    <submittedName>
        <fullName evidence="1">Uncharacterized protein</fullName>
    </submittedName>
</protein>